<evidence type="ECO:0000256" key="1">
    <source>
        <dbReference type="ARBA" id="ARBA00005854"/>
    </source>
</evidence>
<evidence type="ECO:0000313" key="8">
    <source>
        <dbReference type="EMBL" id="ADI17992.1"/>
    </source>
</evidence>
<dbReference type="InterPro" id="IPR006140">
    <property type="entry name" value="D-isomer_DH_NAD-bd"/>
</dbReference>
<dbReference type="InterPro" id="IPR029752">
    <property type="entry name" value="D-isomer_DH_CS1"/>
</dbReference>
<feature type="domain" description="D-isomer specific 2-hydroxyacid dehydrogenase catalytic" evidence="6">
    <location>
        <begin position="69"/>
        <end position="352"/>
    </location>
</feature>
<sequence length="366" mass="39819">DCDVACRGDHRRANAYDRWHAVSPTPRIGITTKLAASEEDPMVRVAVLDDYQGVAMEMADWGILPQNTKVEAFTDHLDDLEAISERLREFEVVVAMRERTPFTRDLLERLPKLELLVTTGSQNAAIDIEAARELGAIVCGTGSLGYATAELTWGLILALVRQIPREDHAVRDGGWQVSMGQGLRGKTLGILGLGNLGTQVAKIGAAFGMDIVAWSQNLTEERARGAGATLMSKEELLADSDVVTIHLKLSQRTRGLIGAAELSEMKSSAYLVNTSRGPIVDERALIEALEEGGIAGAGLDTFDREPLPLDHRLRSLPNTVLTPHIGYVIEEAYRGYYKDAVEDIAAFIDGSPIRVLEENAGYQSGI</sequence>
<evidence type="ECO:0000256" key="2">
    <source>
        <dbReference type="ARBA" id="ARBA00022605"/>
    </source>
</evidence>
<proteinExistence type="inferred from homology"/>
<evidence type="ECO:0000259" key="7">
    <source>
        <dbReference type="Pfam" id="PF02826"/>
    </source>
</evidence>
<evidence type="ECO:0000256" key="3">
    <source>
        <dbReference type="ARBA" id="ARBA00023002"/>
    </source>
</evidence>
<dbReference type="PANTHER" id="PTHR42789">
    <property type="entry name" value="D-ISOMER SPECIFIC 2-HYDROXYACID DEHYDROGENASE FAMILY PROTEIN (AFU_ORTHOLOGUE AFUA_6G10090)"/>
    <property type="match status" value="1"/>
</dbReference>
<dbReference type="InterPro" id="IPR050857">
    <property type="entry name" value="D-2-hydroxyacid_DH"/>
</dbReference>
<dbReference type="Pfam" id="PF00389">
    <property type="entry name" value="2-Hacid_dh"/>
    <property type="match status" value="1"/>
</dbReference>
<keyword evidence="2" id="KW-0028">Amino-acid biosynthesis</keyword>
<dbReference type="InterPro" id="IPR036291">
    <property type="entry name" value="NAD(P)-bd_dom_sf"/>
</dbReference>
<dbReference type="PROSITE" id="PS00671">
    <property type="entry name" value="D_2_HYDROXYACID_DH_3"/>
    <property type="match status" value="1"/>
</dbReference>
<evidence type="ECO:0000256" key="5">
    <source>
        <dbReference type="RuleBase" id="RU003719"/>
    </source>
</evidence>
<dbReference type="EMBL" id="GU474878">
    <property type="protein sequence ID" value="ADI17992.1"/>
    <property type="molecule type" value="Genomic_DNA"/>
</dbReference>
<dbReference type="AlphaFoldDB" id="E0XUA1"/>
<dbReference type="SUPFAM" id="SSF52283">
    <property type="entry name" value="Formate/glycerate dehydrogenase catalytic domain-like"/>
    <property type="match status" value="1"/>
</dbReference>
<dbReference type="Pfam" id="PF02826">
    <property type="entry name" value="2-Hacid_dh_C"/>
    <property type="match status" value="1"/>
</dbReference>
<dbReference type="FunFam" id="3.40.50.720:FF:000203">
    <property type="entry name" value="D-3-phosphoglycerate dehydrogenase (SerA)"/>
    <property type="match status" value="1"/>
</dbReference>
<dbReference type="PROSITE" id="PS00065">
    <property type="entry name" value="D_2_HYDROXYACID_DH_1"/>
    <property type="match status" value="1"/>
</dbReference>
<dbReference type="InterPro" id="IPR006139">
    <property type="entry name" value="D-isomer_2_OHA_DH_cat_dom"/>
</dbReference>
<keyword evidence="4" id="KW-0520">NAD</keyword>
<keyword evidence="3 5" id="KW-0560">Oxidoreductase</keyword>
<dbReference type="GO" id="GO:0051287">
    <property type="term" value="F:NAD binding"/>
    <property type="evidence" value="ECO:0007669"/>
    <property type="project" value="InterPro"/>
</dbReference>
<dbReference type="InterPro" id="IPR029753">
    <property type="entry name" value="D-isomer_DH_CS"/>
</dbReference>
<dbReference type="GO" id="GO:0016616">
    <property type="term" value="F:oxidoreductase activity, acting on the CH-OH group of donors, NAD or NADP as acceptor"/>
    <property type="evidence" value="ECO:0007669"/>
    <property type="project" value="InterPro"/>
</dbReference>
<feature type="non-terminal residue" evidence="8">
    <location>
        <position position="1"/>
    </location>
</feature>
<name>E0XUA1_9CHLR</name>
<protein>
    <submittedName>
        <fullName evidence="8">Phosphoglycerate dehydrogenase and related dehydrogenases</fullName>
    </submittedName>
</protein>
<dbReference type="CDD" id="cd12169">
    <property type="entry name" value="PGDH_like_1"/>
    <property type="match status" value="1"/>
</dbReference>
<comment type="similarity">
    <text evidence="1 5">Belongs to the D-isomer specific 2-hydroxyacid dehydrogenase family.</text>
</comment>
<feature type="domain" description="D-isomer specific 2-hydroxyacid dehydrogenase NAD-binding" evidence="7">
    <location>
        <begin position="154"/>
        <end position="326"/>
    </location>
</feature>
<evidence type="ECO:0000259" key="6">
    <source>
        <dbReference type="Pfam" id="PF00389"/>
    </source>
</evidence>
<accession>E0XUA1</accession>
<dbReference type="GO" id="GO:0008652">
    <property type="term" value="P:amino acid biosynthetic process"/>
    <property type="evidence" value="ECO:0007669"/>
    <property type="project" value="UniProtKB-KW"/>
</dbReference>
<dbReference type="Gene3D" id="3.40.50.720">
    <property type="entry name" value="NAD(P)-binding Rossmann-like Domain"/>
    <property type="match status" value="2"/>
</dbReference>
<reference evidence="8" key="1">
    <citation type="journal article" date="2011" name="Environ. Microbiol.">
        <title>Time-series analyses of Monterey Bay coastal microbial picoplankton using a 'genome proxy' microarray.</title>
        <authorList>
            <person name="Rich V.I."/>
            <person name="Pham V.D."/>
            <person name="Eppley J."/>
            <person name="Shi Y."/>
            <person name="DeLong E.F."/>
        </authorList>
    </citation>
    <scope>NUCLEOTIDE SEQUENCE</scope>
</reference>
<dbReference type="SUPFAM" id="SSF51735">
    <property type="entry name" value="NAD(P)-binding Rossmann-fold domains"/>
    <property type="match status" value="1"/>
</dbReference>
<evidence type="ECO:0000256" key="4">
    <source>
        <dbReference type="ARBA" id="ARBA00023027"/>
    </source>
</evidence>
<dbReference type="PANTHER" id="PTHR42789:SF1">
    <property type="entry name" value="D-ISOMER SPECIFIC 2-HYDROXYACID DEHYDROGENASE FAMILY PROTEIN (AFU_ORTHOLOGUE AFUA_6G10090)"/>
    <property type="match status" value="1"/>
</dbReference>
<organism evidence="8">
    <name type="scientific">uncultured Chloroflexi bacterium HF0200_09I09</name>
    <dbReference type="NCBI Taxonomy" id="710736"/>
    <lineage>
        <taxon>Bacteria</taxon>
        <taxon>Bacillati</taxon>
        <taxon>Chloroflexota</taxon>
        <taxon>environmental samples</taxon>
    </lineage>
</organism>